<keyword evidence="1" id="KW-0472">Membrane</keyword>
<comment type="caution">
    <text evidence="2">The sequence shown here is derived from an EMBL/GenBank/DDBJ whole genome shotgun (WGS) entry which is preliminary data.</text>
</comment>
<evidence type="ECO:0000313" key="2">
    <source>
        <dbReference type="EMBL" id="MCO4292876.1"/>
    </source>
</evidence>
<dbReference type="RefSeq" id="WP_252587368.1">
    <property type="nucleotide sequence ID" value="NZ_JAMWYS010000028.1"/>
</dbReference>
<proteinExistence type="predicted"/>
<name>A0A9X2F5S0_9SPHI</name>
<evidence type="ECO:0000256" key="1">
    <source>
        <dbReference type="SAM" id="Phobius"/>
    </source>
</evidence>
<keyword evidence="3" id="KW-1185">Reference proteome</keyword>
<dbReference type="InterPro" id="IPR045938">
    <property type="entry name" value="DUF6358"/>
</dbReference>
<dbReference type="Proteomes" id="UP001155182">
    <property type="component" value="Unassembled WGS sequence"/>
</dbReference>
<sequence length="64" mass="7436">MGKKIILNTCITIMLFISFIMLLYSFEARNWTNVGIAVVAFIVFLAIKVMYVRNVHKELKGKQR</sequence>
<dbReference type="EMBL" id="JAMWYS010000028">
    <property type="protein sequence ID" value="MCO4292876.1"/>
    <property type="molecule type" value="Genomic_DNA"/>
</dbReference>
<dbReference type="AlphaFoldDB" id="A0A9X2F5S0"/>
<protein>
    <submittedName>
        <fullName evidence="2">DUF6358 family protein</fullName>
    </submittedName>
</protein>
<evidence type="ECO:0000313" key="3">
    <source>
        <dbReference type="Proteomes" id="UP001155182"/>
    </source>
</evidence>
<dbReference type="Pfam" id="PF19885">
    <property type="entry name" value="DUF6358"/>
    <property type="match status" value="1"/>
</dbReference>
<keyword evidence="1" id="KW-0812">Transmembrane</keyword>
<organism evidence="2 3">
    <name type="scientific">Solitalea agri</name>
    <dbReference type="NCBI Taxonomy" id="2953739"/>
    <lineage>
        <taxon>Bacteria</taxon>
        <taxon>Pseudomonadati</taxon>
        <taxon>Bacteroidota</taxon>
        <taxon>Sphingobacteriia</taxon>
        <taxon>Sphingobacteriales</taxon>
        <taxon>Sphingobacteriaceae</taxon>
        <taxon>Solitalea</taxon>
    </lineage>
</organism>
<feature type="transmembrane region" description="Helical" evidence="1">
    <location>
        <begin position="5"/>
        <end position="25"/>
    </location>
</feature>
<keyword evidence="1" id="KW-1133">Transmembrane helix</keyword>
<accession>A0A9X2F5S0</accession>
<gene>
    <name evidence="2" type="ORF">NF867_08390</name>
</gene>
<feature type="transmembrane region" description="Helical" evidence="1">
    <location>
        <begin position="31"/>
        <end position="52"/>
    </location>
</feature>
<reference evidence="2" key="1">
    <citation type="submission" date="2022-06" db="EMBL/GenBank/DDBJ databases">
        <title>Solitalea sp. MAHUQ-68 isolated from rhizospheric soil.</title>
        <authorList>
            <person name="Huq M.A."/>
        </authorList>
    </citation>
    <scope>NUCLEOTIDE SEQUENCE</scope>
    <source>
        <strain evidence="2">MAHUQ-68</strain>
    </source>
</reference>